<proteinExistence type="predicted"/>
<reference evidence="2 3" key="1">
    <citation type="submission" date="2014-04" db="EMBL/GenBank/DDBJ databases">
        <title>A comprehensive comparison of genomes of Erythrobacter spp. strains.</title>
        <authorList>
            <person name="Zheng Q."/>
        </authorList>
    </citation>
    <scope>NUCLEOTIDE SEQUENCE [LARGE SCALE GENOMIC DNA]</scope>
    <source>
        <strain evidence="2 3">DSM 6997</strain>
    </source>
</reference>
<accession>A0A074MBI7</accession>
<dbReference type="OrthoDB" id="9812311at2"/>
<gene>
    <name evidence="2" type="ORF">EH31_14350</name>
</gene>
<dbReference type="RefSeq" id="WP_034961098.1">
    <property type="nucleotide sequence ID" value="NZ_JMIW01000006.1"/>
</dbReference>
<sequence length="178" mass="19368">MKVFRYLAATLVMVWALGFLWFTVALPQPAGDEKTDAVIVATGGAGRIDQGLAVLDQGLAPRMLVTGVDPEVRPEEFAAQFEVPQDQMDCCITLGFTAVDTRGNATEAAAWVEQEQVASVRLVTTDWHMRRASAEVARALPENVRIVRDAVPSAPSLTSLFLEYHKLIASFIAGLFGY</sequence>
<dbReference type="AlphaFoldDB" id="A0A074MBI7"/>
<comment type="caution">
    <text evidence="2">The sequence shown here is derived from an EMBL/GenBank/DDBJ whole genome shotgun (WGS) entry which is preliminary data.</text>
</comment>
<feature type="domain" description="DUF218" evidence="1">
    <location>
        <begin position="36"/>
        <end position="143"/>
    </location>
</feature>
<dbReference type="Proteomes" id="UP000027647">
    <property type="component" value="Unassembled WGS sequence"/>
</dbReference>
<dbReference type="CDD" id="cd06259">
    <property type="entry name" value="YdcF-like"/>
    <property type="match status" value="1"/>
</dbReference>
<dbReference type="STRING" id="1044.EH31_14350"/>
<keyword evidence="3" id="KW-1185">Reference proteome</keyword>
<dbReference type="Gene3D" id="3.40.50.620">
    <property type="entry name" value="HUPs"/>
    <property type="match status" value="1"/>
</dbReference>
<evidence type="ECO:0000313" key="3">
    <source>
        <dbReference type="Proteomes" id="UP000027647"/>
    </source>
</evidence>
<dbReference type="InterPro" id="IPR014729">
    <property type="entry name" value="Rossmann-like_a/b/a_fold"/>
</dbReference>
<evidence type="ECO:0000259" key="1">
    <source>
        <dbReference type="Pfam" id="PF02698"/>
    </source>
</evidence>
<dbReference type="eggNOG" id="COG1434">
    <property type="taxonomic scope" value="Bacteria"/>
</dbReference>
<protein>
    <recommendedName>
        <fullName evidence="1">DUF218 domain-containing protein</fullName>
    </recommendedName>
</protein>
<dbReference type="InterPro" id="IPR003848">
    <property type="entry name" value="DUF218"/>
</dbReference>
<dbReference type="EMBL" id="JMIW01000006">
    <property type="protein sequence ID" value="KEO89208.1"/>
    <property type="molecule type" value="Genomic_DNA"/>
</dbReference>
<organism evidence="2 3">
    <name type="scientific">Erythrobacter longus</name>
    <dbReference type="NCBI Taxonomy" id="1044"/>
    <lineage>
        <taxon>Bacteria</taxon>
        <taxon>Pseudomonadati</taxon>
        <taxon>Pseudomonadota</taxon>
        <taxon>Alphaproteobacteria</taxon>
        <taxon>Sphingomonadales</taxon>
        <taxon>Erythrobacteraceae</taxon>
        <taxon>Erythrobacter/Porphyrobacter group</taxon>
        <taxon>Erythrobacter</taxon>
    </lineage>
</organism>
<dbReference type="Pfam" id="PF02698">
    <property type="entry name" value="DUF218"/>
    <property type="match status" value="1"/>
</dbReference>
<evidence type="ECO:0000313" key="2">
    <source>
        <dbReference type="EMBL" id="KEO89208.1"/>
    </source>
</evidence>
<name>A0A074MBI7_ERYLO</name>